<dbReference type="AlphaFoldDB" id="A0A2W1LAI7"/>
<evidence type="ECO:0000256" key="2">
    <source>
        <dbReference type="SAM" id="Phobius"/>
    </source>
</evidence>
<gene>
    <name evidence="5" type="ORF">DNH61_08495</name>
</gene>
<organism evidence="5 6">
    <name type="scientific">Paenibacillus sambharensis</name>
    <dbReference type="NCBI Taxonomy" id="1803190"/>
    <lineage>
        <taxon>Bacteria</taxon>
        <taxon>Bacillati</taxon>
        <taxon>Bacillota</taxon>
        <taxon>Bacilli</taxon>
        <taxon>Bacillales</taxon>
        <taxon>Paenibacillaceae</taxon>
        <taxon>Paenibacillus</taxon>
    </lineage>
</organism>
<dbReference type="InterPro" id="IPR002035">
    <property type="entry name" value="VWF_A"/>
</dbReference>
<evidence type="ECO:0008006" key="7">
    <source>
        <dbReference type="Google" id="ProtNLM"/>
    </source>
</evidence>
<dbReference type="Pfam" id="PF13519">
    <property type="entry name" value="VWA_2"/>
    <property type="match status" value="1"/>
</dbReference>
<evidence type="ECO:0000256" key="1">
    <source>
        <dbReference type="SAM" id="MobiDB-lite"/>
    </source>
</evidence>
<reference evidence="5 6" key="1">
    <citation type="submission" date="2018-06" db="EMBL/GenBank/DDBJ databases">
        <title>Paenibacillus imtechensis sp. nov.</title>
        <authorList>
            <person name="Pinnaka A.K."/>
            <person name="Singh H."/>
            <person name="Kaur M."/>
        </authorList>
    </citation>
    <scope>NUCLEOTIDE SEQUENCE [LARGE SCALE GENOMIC DNA]</scope>
    <source>
        <strain evidence="5 6">SMB1</strain>
    </source>
</reference>
<keyword evidence="6" id="KW-1185">Reference proteome</keyword>
<dbReference type="InterPro" id="IPR036465">
    <property type="entry name" value="vWFA_dom_sf"/>
</dbReference>
<protein>
    <recommendedName>
        <fullName evidence="7">VWFA domain-containing protein</fullName>
    </recommendedName>
</protein>
<feature type="compositionally biased region" description="Low complexity" evidence="1">
    <location>
        <begin position="620"/>
        <end position="632"/>
    </location>
</feature>
<dbReference type="Gene3D" id="3.40.50.410">
    <property type="entry name" value="von Willebrand factor, type A domain"/>
    <property type="match status" value="1"/>
</dbReference>
<feature type="region of interest" description="Disordered" evidence="1">
    <location>
        <begin position="593"/>
        <end position="654"/>
    </location>
</feature>
<comment type="caution">
    <text evidence="5">The sequence shown here is derived from an EMBL/GenBank/DDBJ whole genome shotgun (WGS) entry which is preliminary data.</text>
</comment>
<feature type="transmembrane region" description="Helical" evidence="2">
    <location>
        <begin position="661"/>
        <end position="680"/>
    </location>
</feature>
<keyword evidence="2" id="KW-0472">Membrane</keyword>
<dbReference type="PANTHER" id="PTHR37464">
    <property type="entry name" value="BLL2463 PROTEIN"/>
    <property type="match status" value="1"/>
</dbReference>
<dbReference type="EMBL" id="QKRB01000041">
    <property type="protein sequence ID" value="PZD96236.1"/>
    <property type="molecule type" value="Genomic_DNA"/>
</dbReference>
<dbReference type="PANTHER" id="PTHR37464:SF1">
    <property type="entry name" value="BLL2463 PROTEIN"/>
    <property type="match status" value="1"/>
</dbReference>
<accession>A0A2W1LAI7</accession>
<keyword evidence="2" id="KW-1133">Transmembrane helix</keyword>
<dbReference type="OrthoDB" id="9780136at2"/>
<feature type="domain" description="Aerotolerance regulator N-terminal" evidence="3">
    <location>
        <begin position="6"/>
        <end position="78"/>
    </location>
</feature>
<evidence type="ECO:0000313" key="5">
    <source>
        <dbReference type="EMBL" id="PZD96236.1"/>
    </source>
</evidence>
<dbReference type="RefSeq" id="WP_111146234.1">
    <property type="nucleotide sequence ID" value="NZ_QKRB01000041.1"/>
</dbReference>
<evidence type="ECO:0000313" key="6">
    <source>
        <dbReference type="Proteomes" id="UP000249522"/>
    </source>
</evidence>
<feature type="transmembrane region" description="Helical" evidence="2">
    <location>
        <begin position="6"/>
        <end position="24"/>
    </location>
</feature>
<keyword evidence="2" id="KW-0812">Transmembrane</keyword>
<dbReference type="InterPro" id="IPR024163">
    <property type="entry name" value="Aerotolerance_reg_N"/>
</dbReference>
<evidence type="ECO:0000259" key="4">
    <source>
        <dbReference type="Pfam" id="PF13519"/>
    </source>
</evidence>
<sequence length="686" mass="73034">MQIGSMASLWFALSLPLIVLLYMLKRTYVDTTVSSSLLWRRVLREQEANRPWQRLRRQLLLLLQLLAAALLVLALMEPYVDAAGGVTEDPAVLVLDASASMSGADGESVEAGSYFAAAKLAMKEWLDLQPADKPVTLIKAGAEPEIIAAGGQERGLSADLINGLELEFGSADLQASLSLADAVLRDEPKGSILLFTDRTGNQMAAETVHPLSIISMKGSTEADSFTNTAIAGFGIQPESSVNQSDQTGLVTIINYGDRPASGRWHIYTSDTSRPVHTEPFTLQAGKRHSYKAADLPKADYYKAVLDIEDSYKLDNTAYGFPVSSGLPRALLVSSGNLFLEKALRLAGVQVVLADPQRYEPDGSTAASIDWIVIDSVPDHSLDSAAWQELMKHKPIWRIWSAEQPPAGAKGIEPKNGSIERMEHPVTRYLDMKDTHIAQLAEPIPGAPGKPLLVYGTVPALYAGMTDGKPGIVFAFDIRDSDLPLRPEFPILIAQAAEWMNSGLVSHLGQAAAGQQLEISMNPAASAAEWELVEAVPGWKGSEAAASAYPSDLQQDEDGALSTVQAAPRHPGLYRLVETGPGRETLGSRLLAVSADPAESRQASETGSMPGLVQPGPESPDAGADAGSEAEAGITGDEGGSSTGASGHEQTEAAESGSKLMLAPWIAALLLILMALEWGVYRRGSAV</sequence>
<proteinExistence type="predicted"/>
<dbReference type="Pfam" id="PF07584">
    <property type="entry name" value="BatA"/>
    <property type="match status" value="1"/>
</dbReference>
<evidence type="ECO:0000259" key="3">
    <source>
        <dbReference type="Pfam" id="PF07584"/>
    </source>
</evidence>
<name>A0A2W1LAI7_9BACL</name>
<feature type="transmembrane region" description="Helical" evidence="2">
    <location>
        <begin position="59"/>
        <end position="76"/>
    </location>
</feature>
<feature type="domain" description="VWFA" evidence="4">
    <location>
        <begin position="92"/>
        <end position="197"/>
    </location>
</feature>
<dbReference type="Proteomes" id="UP000249522">
    <property type="component" value="Unassembled WGS sequence"/>
</dbReference>